<dbReference type="InterPro" id="IPR005139">
    <property type="entry name" value="PCRF"/>
</dbReference>
<evidence type="ECO:0000256" key="1">
    <source>
        <dbReference type="ARBA" id="ARBA00010835"/>
    </source>
</evidence>
<accession>A0ABZ2U8J5</accession>
<dbReference type="Gene3D" id="3.30.70.1660">
    <property type="match status" value="1"/>
</dbReference>
<dbReference type="InterPro" id="IPR050057">
    <property type="entry name" value="Prokaryotic/Mito_RF"/>
</dbReference>
<dbReference type="Gene3D" id="6.10.140.1950">
    <property type="match status" value="1"/>
</dbReference>
<dbReference type="Proteomes" id="UP001484199">
    <property type="component" value="Chromosome"/>
</dbReference>
<gene>
    <name evidence="5" type="ORF">AshY1_01620</name>
</gene>
<evidence type="ECO:0000259" key="4">
    <source>
        <dbReference type="SMART" id="SM00937"/>
    </source>
</evidence>
<keyword evidence="6" id="KW-1185">Reference proteome</keyword>
<name>A0ABZ2U8J5_ASHYP</name>
<dbReference type="PANTHER" id="PTHR43804">
    <property type="entry name" value="LD18447P"/>
    <property type="match status" value="1"/>
</dbReference>
<reference evidence="5" key="1">
    <citation type="submission" date="2024-03" db="EMBL/GenBank/DDBJ databases">
        <title>The Complete Genome of 'Candidatus Phytoplasma fraxini' AshY1 from the Ash Yellows Group.</title>
        <authorList>
            <person name="Boehm J.W."/>
            <person name="Huettel B."/>
            <person name="Schneider B."/>
            <person name="Kube M."/>
        </authorList>
    </citation>
    <scope>NUCLEOTIDE SEQUENCE [LARGE SCALE GENOMIC DNA]</scope>
    <source>
        <strain evidence="5">AshY1</strain>
    </source>
</reference>
<dbReference type="InterPro" id="IPR000352">
    <property type="entry name" value="Pep_chain_release_fac_I"/>
</dbReference>
<proteinExistence type="inferred from homology"/>
<dbReference type="EMBL" id="CP146843">
    <property type="protein sequence ID" value="WYY26304.1"/>
    <property type="molecule type" value="Genomic_DNA"/>
</dbReference>
<evidence type="ECO:0000256" key="3">
    <source>
        <dbReference type="ARBA" id="ARBA00022917"/>
    </source>
</evidence>
<keyword evidence="2" id="KW-0488">Methylation</keyword>
<dbReference type="InterPro" id="IPR045853">
    <property type="entry name" value="Pep_chain_release_fac_I_sf"/>
</dbReference>
<dbReference type="Pfam" id="PF03462">
    <property type="entry name" value="PCRF"/>
    <property type="match status" value="1"/>
</dbReference>
<evidence type="ECO:0000313" key="5">
    <source>
        <dbReference type="EMBL" id="WYY26304.1"/>
    </source>
</evidence>
<dbReference type="PANTHER" id="PTHR43804:SF7">
    <property type="entry name" value="LD18447P"/>
    <property type="match status" value="1"/>
</dbReference>
<dbReference type="SUPFAM" id="SSF75620">
    <property type="entry name" value="Release factor"/>
    <property type="match status" value="1"/>
</dbReference>
<dbReference type="SMART" id="SM00937">
    <property type="entry name" value="PCRF"/>
    <property type="match status" value="1"/>
</dbReference>
<evidence type="ECO:0000256" key="2">
    <source>
        <dbReference type="ARBA" id="ARBA00022481"/>
    </source>
</evidence>
<feature type="domain" description="Peptide chain release factor" evidence="4">
    <location>
        <begin position="66"/>
        <end position="177"/>
    </location>
</feature>
<comment type="similarity">
    <text evidence="1">Belongs to the prokaryotic/mitochondrial release factor family.</text>
</comment>
<dbReference type="Gene3D" id="3.30.160.20">
    <property type="match status" value="1"/>
</dbReference>
<evidence type="ECO:0000313" key="6">
    <source>
        <dbReference type="Proteomes" id="UP001484199"/>
    </source>
</evidence>
<keyword evidence="3" id="KW-0648">Protein biosynthesis</keyword>
<protein>
    <submittedName>
        <fullName evidence="5">Peptide chain release factor 1</fullName>
    </submittedName>
</protein>
<sequence length="357" mass="41626">MLKQLKLMKEKYLILQKKLTKDANNLNNIELLKQINELKKIISIYNEYLELVEENDKIKHIISQNNMQKEKELNILFQEEQKILDIRIKEKLEHLQKILLDKETKNDKSIIMEIKAAAGGNESNLFVADLFRAYVKYAENKKWKVDVINLIPGNKNGIFCVEIIIYGDNVYSCLQYESGIHRVQRVPETEKRGRIHTSTIKILVSSNTEEKTINLNWNDIRIDTFNSSGPGGQSVNTTKSAVRLTYLPTGDSVACQIAKSQHQNKEKAFQLLKNKIFDKINHEQKQQQNNIKKKLIGKGDRSAKIRTYNYSQNRITDHRINLTLQKLDFFMEGEIDLILKPLINEFNQKQLEEKIKI</sequence>
<dbReference type="RefSeq" id="WP_341266714.1">
    <property type="nucleotide sequence ID" value="NZ_CP146843.1"/>
</dbReference>
<organism evidence="5 6">
    <name type="scientific">Ash yellows phytoplasma</name>
    <dbReference type="NCBI Taxonomy" id="35780"/>
    <lineage>
        <taxon>Bacteria</taxon>
        <taxon>Bacillati</taxon>
        <taxon>Mycoplasmatota</taxon>
        <taxon>Mollicutes</taxon>
        <taxon>Acholeplasmatales</taxon>
        <taxon>Acholeplasmataceae</taxon>
        <taxon>Candidatus Phytoplasma</taxon>
        <taxon>16SrVII (Ash yellows group)</taxon>
    </lineage>
</organism>
<dbReference type="Pfam" id="PF00472">
    <property type="entry name" value="RF-1"/>
    <property type="match status" value="1"/>
</dbReference>